<dbReference type="OrthoDB" id="389806at2"/>
<name>A0A0M5KLH5_9MOLU</name>
<keyword evidence="2" id="KW-1185">Reference proteome</keyword>
<dbReference type="Proteomes" id="UP000063919">
    <property type="component" value="Chromosome"/>
</dbReference>
<accession>A0A0M5KLH5</accession>
<dbReference type="PATRIC" id="fig|362837.3.peg.230"/>
<evidence type="ECO:0000313" key="2">
    <source>
        <dbReference type="Proteomes" id="UP000063919"/>
    </source>
</evidence>
<protein>
    <submittedName>
        <fullName evidence="1">Uncharacterized protein</fullName>
    </submittedName>
</protein>
<reference evidence="1 2" key="1">
    <citation type="journal article" date="2015" name="Genome Announc.">
        <title>Complete Genome Sequence of Spiroplasma cantharicola CC-1T (DSM 21588), a Bacterium Isolated from Soldier Beetle (Cantharis carolinus).</title>
        <authorList>
            <person name="Lo W.S."/>
            <person name="Liu P.Y."/>
            <person name="Kuo C.H."/>
        </authorList>
    </citation>
    <scope>NUCLEOTIDE SEQUENCE [LARGE SCALE GENOMIC DNA]</scope>
    <source>
        <strain evidence="1 2">CC-1</strain>
    </source>
</reference>
<organism evidence="1 2">
    <name type="scientific">Spiroplasma cantharicola</name>
    <dbReference type="NCBI Taxonomy" id="362837"/>
    <lineage>
        <taxon>Bacteria</taxon>
        <taxon>Bacillati</taxon>
        <taxon>Mycoplasmatota</taxon>
        <taxon>Mollicutes</taxon>
        <taxon>Entomoplasmatales</taxon>
        <taxon>Spiroplasmataceae</taxon>
        <taxon>Spiroplasma</taxon>
    </lineage>
</organism>
<dbReference type="KEGG" id="scj:SCANT_v1c02290"/>
<dbReference type="EMBL" id="CP012622">
    <property type="protein sequence ID" value="ALD66139.1"/>
    <property type="molecule type" value="Genomic_DNA"/>
</dbReference>
<dbReference type="RefSeq" id="WP_053945911.1">
    <property type="nucleotide sequence ID" value="NZ_CP012622.1"/>
</dbReference>
<dbReference type="AlphaFoldDB" id="A0A0M5KLH5"/>
<gene>
    <name evidence="1" type="ORF">SCANT_v1c02290</name>
</gene>
<evidence type="ECO:0000313" key="1">
    <source>
        <dbReference type="EMBL" id="ALD66139.1"/>
    </source>
</evidence>
<dbReference type="STRING" id="362837.SCANT_v1c02290"/>
<proteinExistence type="predicted"/>
<sequence>MEKLSIAKSREIVGGKGITGALLGGVGSVTKSISDFFSNTVGTIATTVFTAISLNKSDKLESKIGNSTFKLDNSASNKALIEAENKVPNVVNLF</sequence>